<dbReference type="Pfam" id="PF15284">
    <property type="entry name" value="PAGK"/>
    <property type="match status" value="1"/>
</dbReference>
<accession>A0A626YMQ5</accession>
<sequence>TFNICNKGCCNSKDSESLLKGDIMKYVKNIFLVLAFALSAAAFSTSAMAASNSPPAHKPGELDIGDIVLPPPPDWCKNYPPDQMRPPEFGKICQWNK</sequence>
<comment type="caution">
    <text evidence="2">The sequence shown here is derived from an EMBL/GenBank/DDBJ whole genome shotgun (WGS) entry which is preliminary data.</text>
</comment>
<dbReference type="InterPro" id="IPR029335">
    <property type="entry name" value="PAGK"/>
</dbReference>
<reference evidence="2" key="1">
    <citation type="submission" date="2018-07" db="EMBL/GenBank/DDBJ databases">
        <authorList>
            <consortium name="PulseNet: The National Subtyping Network for Foodborne Disease Surveillance"/>
            <person name="Tarr C.L."/>
            <person name="Trees E."/>
            <person name="Katz L.S."/>
            <person name="Carleton-Romer H.A."/>
            <person name="Stroika S."/>
            <person name="Kucerova Z."/>
            <person name="Roache K.F."/>
            <person name="Sabol A.L."/>
            <person name="Besser J."/>
            <person name="Gerner-Smidt P."/>
        </authorList>
    </citation>
    <scope>NUCLEOTIDE SEQUENCE</scope>
    <source>
        <strain evidence="2">PNUSAS001905</strain>
    </source>
</reference>
<keyword evidence="1" id="KW-0472">Membrane</keyword>
<feature type="non-terminal residue" evidence="2">
    <location>
        <position position="1"/>
    </location>
</feature>
<dbReference type="EMBL" id="AALNJJ010000050">
    <property type="protein sequence ID" value="EDB4032929.1"/>
    <property type="molecule type" value="Genomic_DNA"/>
</dbReference>
<protein>
    <recommendedName>
        <fullName evidence="3">Phage virulence factor</fullName>
    </recommendedName>
</protein>
<feature type="transmembrane region" description="Helical" evidence="1">
    <location>
        <begin position="30"/>
        <end position="50"/>
    </location>
</feature>
<dbReference type="AlphaFoldDB" id="A0A626YMQ5"/>
<name>A0A626YMQ5_SALER</name>
<evidence type="ECO:0000313" key="2">
    <source>
        <dbReference type="EMBL" id="EDB4032929.1"/>
    </source>
</evidence>
<evidence type="ECO:0008006" key="3">
    <source>
        <dbReference type="Google" id="ProtNLM"/>
    </source>
</evidence>
<keyword evidence="1" id="KW-0812">Transmembrane</keyword>
<evidence type="ECO:0000256" key="1">
    <source>
        <dbReference type="SAM" id="Phobius"/>
    </source>
</evidence>
<organism evidence="2">
    <name type="scientific">Salmonella enterica</name>
    <name type="common">Salmonella choleraesuis</name>
    <dbReference type="NCBI Taxonomy" id="28901"/>
    <lineage>
        <taxon>Bacteria</taxon>
        <taxon>Pseudomonadati</taxon>
        <taxon>Pseudomonadota</taxon>
        <taxon>Gammaproteobacteria</taxon>
        <taxon>Enterobacterales</taxon>
        <taxon>Enterobacteriaceae</taxon>
        <taxon>Salmonella</taxon>
    </lineage>
</organism>
<proteinExistence type="predicted"/>
<keyword evidence="1" id="KW-1133">Transmembrane helix</keyword>
<gene>
    <name evidence="2" type="ORF">A6J25_21060</name>
</gene>